<dbReference type="PANTHER" id="PTHR11430:SF13">
    <property type="entry name" value="NEUTROPHIL GELATINASE-ASSOCIATED LIPOCALIN"/>
    <property type="match status" value="1"/>
</dbReference>
<dbReference type="Pfam" id="PF00061">
    <property type="entry name" value="Lipocalin"/>
    <property type="match status" value="1"/>
</dbReference>
<dbReference type="AlphaFoldDB" id="A0A6P5JTW5"/>
<dbReference type="GeneID" id="110205308"/>
<keyword evidence="8" id="KW-0325">Glycoprotein</keyword>
<keyword evidence="6" id="KW-0494">Milk protein</keyword>
<keyword evidence="5 9" id="KW-0732">Signal</keyword>
<feature type="signal peptide" evidence="9">
    <location>
        <begin position="1"/>
        <end position="45"/>
    </location>
</feature>
<dbReference type="InterPro" id="IPR002345">
    <property type="entry name" value="Lipocalin"/>
</dbReference>
<evidence type="ECO:0000256" key="7">
    <source>
        <dbReference type="ARBA" id="ARBA00023157"/>
    </source>
</evidence>
<keyword evidence="3" id="KW-0813">Transport</keyword>
<dbReference type="RefSeq" id="XP_020837485.1">
    <property type="nucleotide sequence ID" value="XM_020981826.1"/>
</dbReference>
<dbReference type="KEGG" id="pcw:110205308"/>
<accession>A0A6P5JTW5</accession>
<feature type="domain" description="Lipocalin/cytosolic fatty-acid binding" evidence="10">
    <location>
        <begin position="72"/>
        <end position="213"/>
    </location>
</feature>
<name>A0A6P5JTW5_PHACI</name>
<protein>
    <submittedName>
        <fullName evidence="12">Neutrophil gelatinase-associated lipocalin-like</fullName>
    </submittedName>
</protein>
<keyword evidence="11" id="KW-1185">Reference proteome</keyword>
<evidence type="ECO:0000256" key="6">
    <source>
        <dbReference type="ARBA" id="ARBA00022743"/>
    </source>
</evidence>
<reference evidence="12" key="1">
    <citation type="submission" date="2025-08" db="UniProtKB">
        <authorList>
            <consortium name="RefSeq"/>
        </authorList>
    </citation>
    <scope>IDENTIFICATION</scope>
    <source>
        <tissue evidence="12">Spleen</tissue>
    </source>
</reference>
<evidence type="ECO:0000313" key="12">
    <source>
        <dbReference type="RefSeq" id="XP_020837485.1"/>
    </source>
</evidence>
<evidence type="ECO:0000256" key="2">
    <source>
        <dbReference type="ARBA" id="ARBA00006889"/>
    </source>
</evidence>
<dbReference type="InterPro" id="IPR000566">
    <property type="entry name" value="Lipocln_cytosolic_FA-bd_dom"/>
</dbReference>
<dbReference type="FunCoup" id="A0A6P5JTW5">
    <property type="interactions" value="440"/>
</dbReference>
<dbReference type="SUPFAM" id="SSF50814">
    <property type="entry name" value="Lipocalins"/>
    <property type="match status" value="1"/>
</dbReference>
<dbReference type="Gene3D" id="2.40.128.20">
    <property type="match status" value="1"/>
</dbReference>
<dbReference type="PRINTS" id="PR01275">
    <property type="entry name" value="NGELATINASE"/>
</dbReference>
<dbReference type="InterPro" id="IPR003087">
    <property type="entry name" value="LCN2/LCN12"/>
</dbReference>
<dbReference type="PRINTS" id="PR00179">
    <property type="entry name" value="LIPOCALIN"/>
</dbReference>
<comment type="subcellular location">
    <subcellularLocation>
        <location evidence="1">Secreted</location>
    </subcellularLocation>
</comment>
<evidence type="ECO:0000256" key="9">
    <source>
        <dbReference type="SAM" id="SignalP"/>
    </source>
</evidence>
<dbReference type="GO" id="GO:0036094">
    <property type="term" value="F:small molecule binding"/>
    <property type="evidence" value="ECO:0007669"/>
    <property type="project" value="InterPro"/>
</dbReference>
<evidence type="ECO:0000256" key="5">
    <source>
        <dbReference type="ARBA" id="ARBA00022729"/>
    </source>
</evidence>
<evidence type="ECO:0000256" key="8">
    <source>
        <dbReference type="ARBA" id="ARBA00023180"/>
    </source>
</evidence>
<dbReference type="GO" id="GO:0005615">
    <property type="term" value="C:extracellular space"/>
    <property type="evidence" value="ECO:0007669"/>
    <property type="project" value="TreeGrafter"/>
</dbReference>
<organism evidence="11 12">
    <name type="scientific">Phascolarctos cinereus</name>
    <name type="common">Koala</name>
    <dbReference type="NCBI Taxonomy" id="38626"/>
    <lineage>
        <taxon>Eukaryota</taxon>
        <taxon>Metazoa</taxon>
        <taxon>Chordata</taxon>
        <taxon>Craniata</taxon>
        <taxon>Vertebrata</taxon>
        <taxon>Euteleostomi</taxon>
        <taxon>Mammalia</taxon>
        <taxon>Metatheria</taxon>
        <taxon>Diprotodontia</taxon>
        <taxon>Phascolarctidae</taxon>
        <taxon>Phascolarctos</taxon>
    </lineage>
</organism>
<evidence type="ECO:0000313" key="11">
    <source>
        <dbReference type="Proteomes" id="UP000515140"/>
    </source>
</evidence>
<evidence type="ECO:0000256" key="3">
    <source>
        <dbReference type="ARBA" id="ARBA00022448"/>
    </source>
</evidence>
<proteinExistence type="inferred from homology"/>
<comment type="similarity">
    <text evidence="2">Belongs to the calycin superfamily. Lipocalin family.</text>
</comment>
<dbReference type="Proteomes" id="UP000515140">
    <property type="component" value="Unplaced"/>
</dbReference>
<evidence type="ECO:0000259" key="10">
    <source>
        <dbReference type="Pfam" id="PF00061"/>
    </source>
</evidence>
<dbReference type="InParanoid" id="A0A6P5JTW5"/>
<feature type="chain" id="PRO_5027654625" evidence="9">
    <location>
        <begin position="46"/>
        <end position="222"/>
    </location>
</feature>
<sequence length="222" mass="25327">MLPSFLVELIPHHLPTISPTHLGKRMAVSLLWMGLALLGILQAQAQPRPQIPAPDLSRVPLQANFLPKEFEGTWYVVGLAGNAFTRAEQEQFKMYTTTYNLQEDNSYRVTSNLLRGNRCDKFVRTFVPGGQPGQFTLANIAGHGLQDYTVKVMRTNYNEFAMVYFKKRVDNIDYFKMTLYGRSEELRPELKENFINLVKSLGLTDNNILFPSKVEKCIHVKA</sequence>
<dbReference type="InterPro" id="IPR012674">
    <property type="entry name" value="Calycin"/>
</dbReference>
<gene>
    <name evidence="12" type="primary">LOC110205308</name>
</gene>
<keyword evidence="7" id="KW-1015">Disulfide bond</keyword>
<keyword evidence="4" id="KW-0964">Secreted</keyword>
<evidence type="ECO:0000256" key="1">
    <source>
        <dbReference type="ARBA" id="ARBA00004613"/>
    </source>
</evidence>
<evidence type="ECO:0000256" key="4">
    <source>
        <dbReference type="ARBA" id="ARBA00022525"/>
    </source>
</evidence>
<dbReference type="OMA" id="IDKCIDD"/>
<dbReference type="PANTHER" id="PTHR11430">
    <property type="entry name" value="LIPOCALIN"/>
    <property type="match status" value="1"/>
</dbReference>